<evidence type="ECO:0000313" key="2">
    <source>
        <dbReference type="EMBL" id="KAJ5377113.1"/>
    </source>
</evidence>
<reference evidence="2" key="2">
    <citation type="journal article" date="2023" name="IMA Fungus">
        <title>Comparative genomic study of the Penicillium genus elucidates a diverse pangenome and 15 lateral gene transfer events.</title>
        <authorList>
            <person name="Petersen C."/>
            <person name="Sorensen T."/>
            <person name="Nielsen M.R."/>
            <person name="Sondergaard T.E."/>
            <person name="Sorensen J.L."/>
            <person name="Fitzpatrick D.A."/>
            <person name="Frisvad J.C."/>
            <person name="Nielsen K.L."/>
        </authorList>
    </citation>
    <scope>NUCLEOTIDE SEQUENCE</scope>
    <source>
        <strain evidence="2">IBT 29864</strain>
    </source>
</reference>
<reference evidence="2" key="1">
    <citation type="submission" date="2022-11" db="EMBL/GenBank/DDBJ databases">
        <authorList>
            <person name="Petersen C."/>
        </authorList>
    </citation>
    <scope>NUCLEOTIDE SEQUENCE</scope>
    <source>
        <strain evidence="2">IBT 29864</strain>
    </source>
</reference>
<dbReference type="RefSeq" id="XP_056555976.1">
    <property type="nucleotide sequence ID" value="XM_056697451.1"/>
</dbReference>
<accession>A0A9W9SIW6</accession>
<comment type="caution">
    <text evidence="2">The sequence shown here is derived from an EMBL/GenBank/DDBJ whole genome shotgun (WGS) entry which is preliminary data.</text>
</comment>
<evidence type="ECO:0000313" key="3">
    <source>
        <dbReference type="Proteomes" id="UP001147782"/>
    </source>
</evidence>
<evidence type="ECO:0000256" key="1">
    <source>
        <dbReference type="SAM" id="MobiDB-lite"/>
    </source>
</evidence>
<name>A0A9W9SIW6_9EURO</name>
<dbReference type="PANTHER" id="PTHR35204:SF1">
    <property type="entry name" value="ENTEROTOXIN"/>
    <property type="match status" value="1"/>
</dbReference>
<dbReference type="Proteomes" id="UP001147782">
    <property type="component" value="Unassembled WGS sequence"/>
</dbReference>
<gene>
    <name evidence="2" type="ORF">N7496_004522</name>
</gene>
<proteinExistence type="predicted"/>
<organism evidence="2 3">
    <name type="scientific">Penicillium cataractarum</name>
    <dbReference type="NCBI Taxonomy" id="2100454"/>
    <lineage>
        <taxon>Eukaryota</taxon>
        <taxon>Fungi</taxon>
        <taxon>Dikarya</taxon>
        <taxon>Ascomycota</taxon>
        <taxon>Pezizomycotina</taxon>
        <taxon>Eurotiomycetes</taxon>
        <taxon>Eurotiomycetidae</taxon>
        <taxon>Eurotiales</taxon>
        <taxon>Aspergillaceae</taxon>
        <taxon>Penicillium</taxon>
    </lineage>
</organism>
<dbReference type="InterPro" id="IPR038921">
    <property type="entry name" value="YOR389W-like"/>
</dbReference>
<protein>
    <submittedName>
        <fullName evidence="2">Uncharacterized protein</fullName>
    </submittedName>
</protein>
<keyword evidence="3" id="KW-1185">Reference proteome</keyword>
<dbReference type="GeneID" id="81436630"/>
<dbReference type="AlphaFoldDB" id="A0A9W9SIW6"/>
<dbReference type="PANTHER" id="PTHR35204">
    <property type="entry name" value="YALI0A21131P"/>
    <property type="match status" value="1"/>
</dbReference>
<feature type="region of interest" description="Disordered" evidence="1">
    <location>
        <begin position="175"/>
        <end position="227"/>
    </location>
</feature>
<sequence length="227" mass="25349">MPYFEYEYAATPNAQCMLQPSQATRQLTLSRCKYQYTRLIAPDYYAEKLTPEEALLKSTVEETLDNICAWVVDVGLTIDQEWFDNFDVQNTPQPGEPPSKFNERINYWKAGLQELMAWLGWVDQWTYCKDGCASDEVCFIPMWPMDSIETPGRYGPGSGPGPGYGYGPGYRYGPDRIHGRGGPPGKHPDSDGEGKMPSGKPSGGPPAMLLNEDSLWDPKCIKAESVT</sequence>
<dbReference type="EMBL" id="JAPZBS010000004">
    <property type="protein sequence ID" value="KAJ5377113.1"/>
    <property type="molecule type" value="Genomic_DNA"/>
</dbReference>
<dbReference type="OrthoDB" id="10261782at2759"/>